<feature type="disulfide bond" evidence="7">
    <location>
        <begin position="206"/>
        <end position="218"/>
    </location>
</feature>
<evidence type="ECO:0000256" key="5">
    <source>
        <dbReference type="ARBA" id="ARBA00023157"/>
    </source>
</evidence>
<dbReference type="GO" id="GO:0009566">
    <property type="term" value="P:fertilization"/>
    <property type="evidence" value="ECO:0007669"/>
    <property type="project" value="UniProtKB-ARBA"/>
</dbReference>
<dbReference type="GO" id="GO:0004252">
    <property type="term" value="F:serine-type endopeptidase activity"/>
    <property type="evidence" value="ECO:0007669"/>
    <property type="project" value="InterPro"/>
</dbReference>
<dbReference type="Pfam" id="PF00089">
    <property type="entry name" value="Trypsin"/>
    <property type="match status" value="1"/>
</dbReference>
<evidence type="ECO:0000313" key="11">
    <source>
        <dbReference type="EMBL" id="OWF51603.1"/>
    </source>
</evidence>
<evidence type="ECO:0000259" key="9">
    <source>
        <dbReference type="PROSITE" id="PS01180"/>
    </source>
</evidence>
<feature type="domain" description="CUB" evidence="9">
    <location>
        <begin position="390"/>
        <end position="505"/>
    </location>
</feature>
<evidence type="ECO:0000256" key="3">
    <source>
        <dbReference type="ARBA" id="ARBA00022801"/>
    </source>
</evidence>
<dbReference type="Proteomes" id="UP000242188">
    <property type="component" value="Unassembled WGS sequence"/>
</dbReference>
<dbReference type="CDD" id="cd00112">
    <property type="entry name" value="LDLa"/>
    <property type="match status" value="3"/>
</dbReference>
<evidence type="ECO:0000256" key="2">
    <source>
        <dbReference type="ARBA" id="ARBA00022737"/>
    </source>
</evidence>
<dbReference type="FunFam" id="2.60.120.290:FF:000013">
    <property type="entry name" value="Membrane frizzled-related protein"/>
    <property type="match status" value="3"/>
</dbReference>
<evidence type="ECO:0000313" key="12">
    <source>
        <dbReference type="Proteomes" id="UP000242188"/>
    </source>
</evidence>
<dbReference type="PRINTS" id="PR00261">
    <property type="entry name" value="LDLRECEPTOR"/>
</dbReference>
<feature type="domain" description="CUB" evidence="9">
    <location>
        <begin position="41"/>
        <end position="158"/>
    </location>
</feature>
<evidence type="ECO:0000259" key="10">
    <source>
        <dbReference type="PROSITE" id="PS50240"/>
    </source>
</evidence>
<feature type="disulfide bond" evidence="7">
    <location>
        <begin position="171"/>
        <end position="189"/>
    </location>
</feature>
<dbReference type="SMART" id="SM00192">
    <property type="entry name" value="LDLa"/>
    <property type="match status" value="3"/>
</dbReference>
<dbReference type="SMART" id="SM00020">
    <property type="entry name" value="Tryp_SPc"/>
    <property type="match status" value="1"/>
</dbReference>
<dbReference type="InterPro" id="IPR002172">
    <property type="entry name" value="LDrepeatLR_classA_rpt"/>
</dbReference>
<keyword evidence="5 7" id="KW-1015">Disulfide bond</keyword>
<dbReference type="EMBL" id="NEDP02002201">
    <property type="protein sequence ID" value="OWF51603.1"/>
    <property type="molecule type" value="Genomic_DNA"/>
</dbReference>
<dbReference type="Gene3D" id="2.40.10.10">
    <property type="entry name" value="Trypsin-like serine proteases"/>
    <property type="match status" value="1"/>
</dbReference>
<dbReference type="PROSITE" id="PS01209">
    <property type="entry name" value="LDLRA_1"/>
    <property type="match status" value="1"/>
</dbReference>
<evidence type="ECO:0000256" key="4">
    <source>
        <dbReference type="ARBA" id="ARBA00022825"/>
    </source>
</evidence>
<dbReference type="STRING" id="6573.A0A210QS89"/>
<dbReference type="InterPro" id="IPR023415">
    <property type="entry name" value="LDLR_class-A_CS"/>
</dbReference>
<dbReference type="PANTHER" id="PTHR24251">
    <property type="entry name" value="OVOCHYMASE-RELATED"/>
    <property type="match status" value="1"/>
</dbReference>
<feature type="domain" description="CUB" evidence="9">
    <location>
        <begin position="260"/>
        <end position="373"/>
    </location>
</feature>
<dbReference type="GO" id="GO:0006508">
    <property type="term" value="P:proteolysis"/>
    <property type="evidence" value="ECO:0007669"/>
    <property type="project" value="UniProtKB-KW"/>
</dbReference>
<dbReference type="PROSITE" id="PS50240">
    <property type="entry name" value="TRYPSIN_DOM"/>
    <property type="match status" value="1"/>
</dbReference>
<evidence type="ECO:0000256" key="7">
    <source>
        <dbReference type="PROSITE-ProRule" id="PRU00124"/>
    </source>
</evidence>
<dbReference type="OrthoDB" id="10012881at2759"/>
<keyword evidence="1 8" id="KW-0645">Protease</keyword>
<dbReference type="FunFam" id="2.40.10.10:FF:000003">
    <property type="entry name" value="Transmembrane serine protease 3"/>
    <property type="match status" value="1"/>
</dbReference>
<dbReference type="CDD" id="cd00190">
    <property type="entry name" value="Tryp_SPc"/>
    <property type="match status" value="1"/>
</dbReference>
<dbReference type="SUPFAM" id="SSF57424">
    <property type="entry name" value="LDL receptor-like module"/>
    <property type="match status" value="3"/>
</dbReference>
<dbReference type="AlphaFoldDB" id="A0A210QS89"/>
<organism evidence="11 12">
    <name type="scientific">Mizuhopecten yessoensis</name>
    <name type="common">Japanese scallop</name>
    <name type="synonym">Patinopecten yessoensis</name>
    <dbReference type="NCBI Taxonomy" id="6573"/>
    <lineage>
        <taxon>Eukaryota</taxon>
        <taxon>Metazoa</taxon>
        <taxon>Spiralia</taxon>
        <taxon>Lophotrochozoa</taxon>
        <taxon>Mollusca</taxon>
        <taxon>Bivalvia</taxon>
        <taxon>Autobranchia</taxon>
        <taxon>Pteriomorphia</taxon>
        <taxon>Pectinida</taxon>
        <taxon>Pectinoidea</taxon>
        <taxon>Pectinidae</taxon>
        <taxon>Mizuhopecten</taxon>
    </lineage>
</organism>
<dbReference type="Gene3D" id="2.60.120.290">
    <property type="entry name" value="Spermadhesin, CUB domain"/>
    <property type="match status" value="4"/>
</dbReference>
<accession>A0A210QS89</accession>
<dbReference type="InterPro" id="IPR009003">
    <property type="entry name" value="Peptidase_S1_PA"/>
</dbReference>
<feature type="disulfide bond" evidence="7">
    <location>
        <begin position="183"/>
        <end position="198"/>
    </location>
</feature>
<feature type="disulfide bond" evidence="7">
    <location>
        <begin position="651"/>
        <end position="669"/>
    </location>
</feature>
<evidence type="ECO:0000256" key="6">
    <source>
        <dbReference type="PROSITE-ProRule" id="PRU00059"/>
    </source>
</evidence>
<evidence type="ECO:0000256" key="1">
    <source>
        <dbReference type="ARBA" id="ARBA00022670"/>
    </source>
</evidence>
<dbReference type="Gene3D" id="4.10.400.10">
    <property type="entry name" value="Low-density Lipoprotein Receptor"/>
    <property type="match status" value="3"/>
</dbReference>
<gene>
    <name evidence="11" type="ORF">KP79_PYT06479</name>
</gene>
<name>A0A210QS89_MIZYE</name>
<feature type="domain" description="Peptidase S1" evidence="10">
    <location>
        <begin position="698"/>
        <end position="930"/>
    </location>
</feature>
<reference evidence="11 12" key="1">
    <citation type="journal article" date="2017" name="Nat. Ecol. Evol.">
        <title>Scallop genome provides insights into evolution of bilaterian karyotype and development.</title>
        <authorList>
            <person name="Wang S."/>
            <person name="Zhang J."/>
            <person name="Jiao W."/>
            <person name="Li J."/>
            <person name="Xun X."/>
            <person name="Sun Y."/>
            <person name="Guo X."/>
            <person name="Huan P."/>
            <person name="Dong B."/>
            <person name="Zhang L."/>
            <person name="Hu X."/>
            <person name="Sun X."/>
            <person name="Wang J."/>
            <person name="Zhao C."/>
            <person name="Wang Y."/>
            <person name="Wang D."/>
            <person name="Huang X."/>
            <person name="Wang R."/>
            <person name="Lv J."/>
            <person name="Li Y."/>
            <person name="Zhang Z."/>
            <person name="Liu B."/>
            <person name="Lu W."/>
            <person name="Hui Y."/>
            <person name="Liang J."/>
            <person name="Zhou Z."/>
            <person name="Hou R."/>
            <person name="Li X."/>
            <person name="Liu Y."/>
            <person name="Li H."/>
            <person name="Ning X."/>
            <person name="Lin Y."/>
            <person name="Zhao L."/>
            <person name="Xing Q."/>
            <person name="Dou J."/>
            <person name="Li Y."/>
            <person name="Mao J."/>
            <person name="Guo H."/>
            <person name="Dou H."/>
            <person name="Li T."/>
            <person name="Mu C."/>
            <person name="Jiang W."/>
            <person name="Fu Q."/>
            <person name="Fu X."/>
            <person name="Miao Y."/>
            <person name="Liu J."/>
            <person name="Yu Q."/>
            <person name="Li R."/>
            <person name="Liao H."/>
            <person name="Li X."/>
            <person name="Kong Y."/>
            <person name="Jiang Z."/>
            <person name="Chourrout D."/>
            <person name="Li R."/>
            <person name="Bao Z."/>
        </authorList>
    </citation>
    <scope>NUCLEOTIDE SEQUENCE [LARGE SCALE GENOMIC DNA]</scope>
    <source>
        <strain evidence="11 12">PY_sf001</strain>
    </source>
</reference>
<evidence type="ECO:0000256" key="8">
    <source>
        <dbReference type="RuleBase" id="RU363034"/>
    </source>
</evidence>
<dbReference type="SMART" id="SM00042">
    <property type="entry name" value="CUB"/>
    <property type="match status" value="4"/>
</dbReference>
<dbReference type="SUPFAM" id="SSF49854">
    <property type="entry name" value="Spermadhesin, CUB domain"/>
    <property type="match status" value="4"/>
</dbReference>
<dbReference type="InterPro" id="IPR033116">
    <property type="entry name" value="TRYPSIN_SER"/>
</dbReference>
<dbReference type="PROSITE" id="PS50068">
    <property type="entry name" value="LDLRA_2"/>
    <property type="match status" value="3"/>
</dbReference>
<feature type="disulfide bond" evidence="7">
    <location>
        <begin position="644"/>
        <end position="656"/>
    </location>
</feature>
<feature type="disulfide bond" evidence="7">
    <location>
        <begin position="164"/>
        <end position="176"/>
    </location>
</feature>
<dbReference type="CDD" id="cd00041">
    <property type="entry name" value="CUB"/>
    <property type="match status" value="4"/>
</dbReference>
<comment type="caution">
    <text evidence="11">The sequence shown here is derived from an EMBL/GenBank/DDBJ whole genome shotgun (WGS) entry which is preliminary data.</text>
</comment>
<comment type="caution">
    <text evidence="6">Lacks conserved residue(s) required for the propagation of feature annotation.</text>
</comment>
<dbReference type="FunFam" id="2.60.120.290:FF:000005">
    <property type="entry name" value="Procollagen C-endopeptidase enhancer 1"/>
    <property type="match status" value="1"/>
</dbReference>
<feature type="domain" description="CUB" evidence="9">
    <location>
        <begin position="520"/>
        <end position="638"/>
    </location>
</feature>
<dbReference type="PROSITE" id="PS00135">
    <property type="entry name" value="TRYPSIN_SER"/>
    <property type="match status" value="1"/>
</dbReference>
<feature type="disulfide bond" evidence="7">
    <location>
        <begin position="225"/>
        <end position="240"/>
    </location>
</feature>
<dbReference type="SUPFAM" id="SSF50494">
    <property type="entry name" value="Trypsin-like serine proteases"/>
    <property type="match status" value="1"/>
</dbReference>
<feature type="disulfide bond" evidence="7">
    <location>
        <begin position="663"/>
        <end position="678"/>
    </location>
</feature>
<dbReference type="InterPro" id="IPR035914">
    <property type="entry name" value="Sperma_CUB_dom_sf"/>
</dbReference>
<keyword evidence="12" id="KW-1185">Reference proteome</keyword>
<keyword evidence="3 8" id="KW-0378">Hydrolase</keyword>
<keyword evidence="4 8" id="KW-0720">Serine protease</keyword>
<dbReference type="Pfam" id="PF00057">
    <property type="entry name" value="Ldl_recept_a"/>
    <property type="match status" value="3"/>
</dbReference>
<dbReference type="Pfam" id="PF00431">
    <property type="entry name" value="CUB"/>
    <property type="match status" value="4"/>
</dbReference>
<dbReference type="InterPro" id="IPR000859">
    <property type="entry name" value="CUB_dom"/>
</dbReference>
<dbReference type="InterPro" id="IPR001254">
    <property type="entry name" value="Trypsin_dom"/>
</dbReference>
<dbReference type="InterPro" id="IPR036055">
    <property type="entry name" value="LDL_receptor-like_sf"/>
</dbReference>
<feature type="disulfide bond" evidence="7">
    <location>
        <begin position="213"/>
        <end position="231"/>
    </location>
</feature>
<protein>
    <submittedName>
        <fullName evidence="11">Ovochymase-1</fullName>
    </submittedName>
</protein>
<dbReference type="PROSITE" id="PS00134">
    <property type="entry name" value="TRYPSIN_HIS"/>
    <property type="match status" value="1"/>
</dbReference>
<proteinExistence type="predicted"/>
<dbReference type="InterPro" id="IPR018114">
    <property type="entry name" value="TRYPSIN_HIS"/>
</dbReference>
<sequence>MERHLLSDSDPPIMKTKRILDVISTLLCICIVNADYGHSGCGSPSYLTSNYGRIISQSGYGSSLSNYGNNQDCTWRINAPTGKVIRLTSADFHLEDDAQCSYDFLAIYDGSSSGAKLIGKFCGSNSISVVSSGTHLFLEFITDDSSHFSGFQINYRFIQSTSSCGGTDHMCPNHQCIPHSFLCDGDNDCGDHSDEATCSSSGSANCDSDEFACPDHSCIPSTWKCDGDNDCGDNSDEHNCQSTTSNPSTGTFTPVGDSGCGNKADNNGTSGSFSSLNYPNDYSPSMSCRWVINVPAGKVIQLTFNNNFNVETISGCTYDKVTVYDGGSLRVIGQYCGRSAPAPILVNSNHAVVVFTSDSTDEHTGFQINWSAVDAGSSVTTARPGSASTCTKDIHFTSQGVITSPGFGLHSTYPAESHCIWRLFAPSGNIIRLHFTSFGVEGGRSCPFDAVHAFDGPSSSGTELANVCGNHIPADILSKTNVMFVSFNSDADTQDIGFNATYTVEKVQVSPVTQLTDAACHASTAPTLNSTSGVILSEGREDGHRYPDNLNCRWAINAPPGKVITLTFNDFDVEKDSNCDYDYLKIYDGSSAHAHIIETYCGITYPSKLTSTGNQMYIRFHTDDSEGSSGFNITYTVHDPIATCSPSQFTCSDGKCISYSAVCDKHRDCTNGGDEQLCASSATCGRPAITPSLGNNKIVGGKEAVPNSWPWQASLTFGPLHQHLCGATLISPHFAITAAHCFEDDRTPRHWQIVFGKHHLKQNDPHQVTVDIAKIMVHEHYDPDATSNDITLLKLATPVHLNDYVNIACLPSQAVSDNQECYTTGFGEVLGTCCADVLKQAALPIVNINTCNSSSYLDGQVLDTMICAGYSKGGHDSCQGDSGGPLVCNNGGKWQLEGIVSWGIGCGDPNQPGVYTRVYKYVQWVQEHIAANS</sequence>
<dbReference type="PROSITE" id="PS01180">
    <property type="entry name" value="CUB"/>
    <property type="match status" value="4"/>
</dbReference>
<dbReference type="InterPro" id="IPR043504">
    <property type="entry name" value="Peptidase_S1_PA_chymotrypsin"/>
</dbReference>
<keyword evidence="2" id="KW-0677">Repeat</keyword>